<dbReference type="SUPFAM" id="SSF52172">
    <property type="entry name" value="CheY-like"/>
    <property type="match status" value="1"/>
</dbReference>
<dbReference type="Gene3D" id="3.30.565.10">
    <property type="entry name" value="Histidine kinase-like ATPase, C-terminal domain"/>
    <property type="match status" value="1"/>
</dbReference>
<keyword evidence="3 11" id="KW-0597">Phosphoprotein</keyword>
<evidence type="ECO:0000256" key="2">
    <source>
        <dbReference type="ARBA" id="ARBA00012438"/>
    </source>
</evidence>
<dbReference type="PROSITE" id="PS00041">
    <property type="entry name" value="HTH_ARAC_FAMILY_1"/>
    <property type="match status" value="1"/>
</dbReference>
<dbReference type="Gene3D" id="3.40.50.2300">
    <property type="match status" value="1"/>
</dbReference>
<dbReference type="eggNOG" id="COG2207">
    <property type="taxonomic scope" value="Bacteria"/>
</dbReference>
<dbReference type="OrthoDB" id="1522078at2"/>
<dbReference type="PANTHER" id="PTHR43547">
    <property type="entry name" value="TWO-COMPONENT HISTIDINE KINASE"/>
    <property type="match status" value="1"/>
</dbReference>
<feature type="domain" description="Response regulatory" evidence="17">
    <location>
        <begin position="803"/>
        <end position="918"/>
    </location>
</feature>
<evidence type="ECO:0000313" key="18">
    <source>
        <dbReference type="EMBL" id="AEA45721.1"/>
    </source>
</evidence>
<evidence type="ECO:0000256" key="11">
    <source>
        <dbReference type="PROSITE-ProRule" id="PRU00169"/>
    </source>
</evidence>
<dbReference type="Gene3D" id="1.10.287.130">
    <property type="match status" value="1"/>
</dbReference>
<evidence type="ECO:0000256" key="7">
    <source>
        <dbReference type="ARBA" id="ARBA00023015"/>
    </source>
</evidence>
<dbReference type="Pfam" id="PF00072">
    <property type="entry name" value="Response_reg"/>
    <property type="match status" value="1"/>
</dbReference>
<dbReference type="Gene3D" id="1.10.10.60">
    <property type="entry name" value="Homeodomain-like"/>
    <property type="match status" value="1"/>
</dbReference>
<dbReference type="InterPro" id="IPR036890">
    <property type="entry name" value="HATPase_C_sf"/>
</dbReference>
<dbReference type="InterPro" id="IPR003594">
    <property type="entry name" value="HATPase_dom"/>
</dbReference>
<dbReference type="Pfam" id="PF02518">
    <property type="entry name" value="HATPase_c"/>
    <property type="match status" value="1"/>
</dbReference>
<evidence type="ECO:0000256" key="9">
    <source>
        <dbReference type="ARBA" id="ARBA00023136"/>
    </source>
</evidence>
<dbReference type="CDD" id="cd17574">
    <property type="entry name" value="REC_OmpR"/>
    <property type="match status" value="1"/>
</dbReference>
<evidence type="ECO:0000256" key="14">
    <source>
        <dbReference type="SAM" id="SignalP"/>
    </source>
</evidence>
<keyword evidence="6" id="KW-0902">Two-component regulatory system</keyword>
<keyword evidence="13" id="KW-1133">Transmembrane helix</keyword>
<evidence type="ECO:0000256" key="6">
    <source>
        <dbReference type="ARBA" id="ARBA00023012"/>
    </source>
</evidence>
<dbReference type="InterPro" id="IPR005467">
    <property type="entry name" value="His_kinase_dom"/>
</dbReference>
<dbReference type="eggNOG" id="COG2205">
    <property type="taxonomic scope" value="Bacteria"/>
</dbReference>
<dbReference type="GO" id="GO:0000155">
    <property type="term" value="F:phosphorelay sensor kinase activity"/>
    <property type="evidence" value="ECO:0007669"/>
    <property type="project" value="InterPro"/>
</dbReference>
<dbReference type="FunFam" id="3.30.565.10:FF:000006">
    <property type="entry name" value="Sensor histidine kinase WalK"/>
    <property type="match status" value="1"/>
</dbReference>
<keyword evidence="9 13" id="KW-0472">Membrane</keyword>
<feature type="domain" description="Histidine kinase" evidence="16">
    <location>
        <begin position="541"/>
        <end position="762"/>
    </location>
</feature>
<dbReference type="PROSITE" id="PS50110">
    <property type="entry name" value="RESPONSE_REGULATORY"/>
    <property type="match status" value="1"/>
</dbReference>
<dbReference type="InterPro" id="IPR036097">
    <property type="entry name" value="HisK_dim/P_sf"/>
</dbReference>
<proteinExistence type="predicted"/>
<evidence type="ECO:0000259" key="16">
    <source>
        <dbReference type="PROSITE" id="PS50109"/>
    </source>
</evidence>
<dbReference type="PRINTS" id="PR00344">
    <property type="entry name" value="BCTRLSENSOR"/>
</dbReference>
<keyword evidence="8" id="KW-0238">DNA-binding</keyword>
<protein>
    <recommendedName>
        <fullName evidence="2">histidine kinase</fullName>
        <ecNumber evidence="2">2.7.13.3</ecNumber>
    </recommendedName>
</protein>
<dbReference type="Gene3D" id="1.25.40.10">
    <property type="entry name" value="Tetratricopeptide repeat domain"/>
    <property type="match status" value="2"/>
</dbReference>
<evidence type="ECO:0000256" key="12">
    <source>
        <dbReference type="PROSITE-ProRule" id="PRU00339"/>
    </source>
</evidence>
<dbReference type="SUPFAM" id="SSF48452">
    <property type="entry name" value="TPR-like"/>
    <property type="match status" value="2"/>
</dbReference>
<name>F2IFK7_FLUTR</name>
<dbReference type="FunFam" id="1.10.287.130:FF:000001">
    <property type="entry name" value="Two-component sensor histidine kinase"/>
    <property type="match status" value="1"/>
</dbReference>
<dbReference type="CDD" id="cd00082">
    <property type="entry name" value="HisKA"/>
    <property type="match status" value="1"/>
</dbReference>
<dbReference type="InterPro" id="IPR001789">
    <property type="entry name" value="Sig_transdc_resp-reg_receiver"/>
</dbReference>
<reference evidence="18 19" key="1">
    <citation type="journal article" date="2011" name="Stand. Genomic Sci.">
        <title>Complete genome sequence of the gliding freshwater bacterium Fluviicola taffensis type strain (RW262).</title>
        <authorList>
            <person name="Woyke T."/>
            <person name="Chertkov O."/>
            <person name="Lapidus A."/>
            <person name="Nolan M."/>
            <person name="Lucas S."/>
            <person name="Del Rio T.G."/>
            <person name="Tice H."/>
            <person name="Cheng J.F."/>
            <person name="Tapia R."/>
            <person name="Han C."/>
            <person name="Goodwin L."/>
            <person name="Pitluck S."/>
            <person name="Liolios K."/>
            <person name="Pagani I."/>
            <person name="Ivanova N."/>
            <person name="Huntemann M."/>
            <person name="Mavromatis K."/>
            <person name="Mikhailova N."/>
            <person name="Pati A."/>
            <person name="Chen A."/>
            <person name="Palaniappan K."/>
            <person name="Land M."/>
            <person name="Hauser L."/>
            <person name="Brambilla E.M."/>
            <person name="Rohde M."/>
            <person name="Mwirichia R."/>
            <person name="Sikorski J."/>
            <person name="Tindall B.J."/>
            <person name="Goker M."/>
            <person name="Bristow J."/>
            <person name="Eisen J.A."/>
            <person name="Markowitz V."/>
            <person name="Hugenholtz P."/>
            <person name="Klenk H.P."/>
            <person name="Kyrpides N.C."/>
        </authorList>
    </citation>
    <scope>NUCLEOTIDE SEQUENCE [LARGE SCALE GENOMIC DNA]</scope>
    <source>
        <strain evidence="19">DSM 16823 / RW262 / RW262</strain>
    </source>
</reference>
<evidence type="ECO:0000256" key="4">
    <source>
        <dbReference type="ARBA" id="ARBA00022679"/>
    </source>
</evidence>
<dbReference type="SMART" id="SM00387">
    <property type="entry name" value="HATPase_c"/>
    <property type="match status" value="1"/>
</dbReference>
<dbReference type="SUPFAM" id="SSF47384">
    <property type="entry name" value="Homodimeric domain of signal transducing histidine kinase"/>
    <property type="match status" value="1"/>
</dbReference>
<feature type="domain" description="HTH araC/xylS-type" evidence="15">
    <location>
        <begin position="951"/>
        <end position="1049"/>
    </location>
</feature>
<feature type="signal peptide" evidence="14">
    <location>
        <begin position="1"/>
        <end position="21"/>
    </location>
</feature>
<dbReference type="SUPFAM" id="SSF46689">
    <property type="entry name" value="Homeodomain-like"/>
    <property type="match status" value="1"/>
</dbReference>
<dbReference type="SMART" id="SM00342">
    <property type="entry name" value="HTH_ARAC"/>
    <property type="match status" value="1"/>
</dbReference>
<organism evidence="18 19">
    <name type="scientific">Fluviicola taffensis (strain DSM 16823 / NCIMB 13979 / RW262)</name>
    <dbReference type="NCBI Taxonomy" id="755732"/>
    <lineage>
        <taxon>Bacteria</taxon>
        <taxon>Pseudomonadati</taxon>
        <taxon>Bacteroidota</taxon>
        <taxon>Flavobacteriia</taxon>
        <taxon>Flavobacteriales</taxon>
        <taxon>Crocinitomicaceae</taxon>
        <taxon>Fluviicola</taxon>
    </lineage>
</organism>
<evidence type="ECO:0000313" key="19">
    <source>
        <dbReference type="Proteomes" id="UP000007463"/>
    </source>
</evidence>
<dbReference type="Pfam" id="PF00512">
    <property type="entry name" value="HisKA"/>
    <property type="match status" value="1"/>
</dbReference>
<dbReference type="eggNOG" id="COG0745">
    <property type="taxonomic scope" value="Bacteria"/>
</dbReference>
<dbReference type="GO" id="GO:0043565">
    <property type="term" value="F:sequence-specific DNA binding"/>
    <property type="evidence" value="ECO:0007669"/>
    <property type="project" value="InterPro"/>
</dbReference>
<evidence type="ECO:0000256" key="8">
    <source>
        <dbReference type="ARBA" id="ARBA00023125"/>
    </source>
</evidence>
<dbReference type="STRING" id="755732.Fluta_3754"/>
<dbReference type="Pfam" id="PF13374">
    <property type="entry name" value="TPR_10"/>
    <property type="match status" value="1"/>
</dbReference>
<dbReference type="PANTHER" id="PTHR43547:SF2">
    <property type="entry name" value="HYBRID SIGNAL TRANSDUCTION HISTIDINE KINASE C"/>
    <property type="match status" value="1"/>
</dbReference>
<feature type="transmembrane region" description="Helical" evidence="13">
    <location>
        <begin position="486"/>
        <end position="504"/>
    </location>
</feature>
<keyword evidence="4" id="KW-0808">Transferase</keyword>
<dbReference type="Pfam" id="PF12833">
    <property type="entry name" value="HTH_18"/>
    <property type="match status" value="1"/>
</dbReference>
<dbReference type="eggNOG" id="COG0457">
    <property type="taxonomic scope" value="Bacteria"/>
</dbReference>
<dbReference type="RefSeq" id="WP_013688481.1">
    <property type="nucleotide sequence ID" value="NC_015321.1"/>
</dbReference>
<dbReference type="HOGENOM" id="CLU_013213_0_0_10"/>
<keyword evidence="19" id="KW-1185">Reference proteome</keyword>
<dbReference type="InterPro" id="IPR003661">
    <property type="entry name" value="HisK_dim/P_dom"/>
</dbReference>
<dbReference type="EC" id="2.7.13.3" evidence="2"/>
<evidence type="ECO:0000259" key="15">
    <source>
        <dbReference type="PROSITE" id="PS01124"/>
    </source>
</evidence>
<dbReference type="GO" id="GO:0003700">
    <property type="term" value="F:DNA-binding transcription factor activity"/>
    <property type="evidence" value="ECO:0007669"/>
    <property type="project" value="InterPro"/>
</dbReference>
<dbReference type="InterPro" id="IPR018060">
    <property type="entry name" value="HTH_AraC"/>
</dbReference>
<dbReference type="InterPro" id="IPR009057">
    <property type="entry name" value="Homeodomain-like_sf"/>
</dbReference>
<evidence type="ECO:0000259" key="17">
    <source>
        <dbReference type="PROSITE" id="PS50110"/>
    </source>
</evidence>
<reference evidence="19" key="2">
    <citation type="submission" date="2011-02" db="EMBL/GenBank/DDBJ databases">
        <title>The complete genome of Fluviicola taffensis DSM 16823.</title>
        <authorList>
            <consortium name="US DOE Joint Genome Institute (JGI-PGF)"/>
            <person name="Lucas S."/>
            <person name="Copeland A."/>
            <person name="Lapidus A."/>
            <person name="Bruce D."/>
            <person name="Goodwin L."/>
            <person name="Pitluck S."/>
            <person name="Kyrpides N."/>
            <person name="Mavromatis K."/>
            <person name="Ivanova N."/>
            <person name="Mikhailova N."/>
            <person name="Pagani I."/>
            <person name="Chertkov O."/>
            <person name="Detter J.C."/>
            <person name="Han C."/>
            <person name="Tapia R."/>
            <person name="Land M."/>
            <person name="Hauser L."/>
            <person name="Markowitz V."/>
            <person name="Cheng J.-F."/>
            <person name="Hugenholtz P."/>
            <person name="Woyke T."/>
            <person name="Wu D."/>
            <person name="Tindall B."/>
            <person name="Pomrenke H.G."/>
            <person name="Brambilla E."/>
            <person name="Klenk H.-P."/>
            <person name="Eisen J.A."/>
        </authorList>
    </citation>
    <scope>NUCLEOTIDE SEQUENCE [LARGE SCALE GENOMIC DNA]</scope>
    <source>
        <strain evidence="19">DSM 16823 / RW262 / RW262</strain>
    </source>
</reference>
<dbReference type="SMART" id="SM00388">
    <property type="entry name" value="HisKA"/>
    <property type="match status" value="1"/>
</dbReference>
<dbReference type="InterPro" id="IPR011006">
    <property type="entry name" value="CheY-like_superfamily"/>
</dbReference>
<gene>
    <name evidence="18" type="ordered locus">Fluta_3754</name>
</gene>
<feature type="chain" id="PRO_5003283671" description="histidine kinase" evidence="14">
    <location>
        <begin position="22"/>
        <end position="1052"/>
    </location>
</feature>
<dbReference type="InterPro" id="IPR018062">
    <property type="entry name" value="HTH_AraC-typ_CS"/>
</dbReference>
<dbReference type="SMART" id="SM00448">
    <property type="entry name" value="REC"/>
    <property type="match status" value="1"/>
</dbReference>
<accession>F2IFK7</accession>
<evidence type="ECO:0000256" key="3">
    <source>
        <dbReference type="ARBA" id="ARBA00022553"/>
    </source>
</evidence>
<dbReference type="SMART" id="SM00028">
    <property type="entry name" value="TPR"/>
    <property type="match status" value="7"/>
</dbReference>
<dbReference type="SUPFAM" id="SSF55874">
    <property type="entry name" value="ATPase domain of HSP90 chaperone/DNA topoisomerase II/histidine kinase"/>
    <property type="match status" value="1"/>
</dbReference>
<evidence type="ECO:0000256" key="13">
    <source>
        <dbReference type="SAM" id="Phobius"/>
    </source>
</evidence>
<evidence type="ECO:0000256" key="1">
    <source>
        <dbReference type="ARBA" id="ARBA00000085"/>
    </source>
</evidence>
<dbReference type="PROSITE" id="PS50005">
    <property type="entry name" value="TPR"/>
    <property type="match status" value="2"/>
</dbReference>
<feature type="repeat" description="TPR" evidence="12">
    <location>
        <begin position="87"/>
        <end position="120"/>
    </location>
</feature>
<dbReference type="InterPro" id="IPR011990">
    <property type="entry name" value="TPR-like_helical_dom_sf"/>
</dbReference>
<evidence type="ECO:0000256" key="5">
    <source>
        <dbReference type="ARBA" id="ARBA00022777"/>
    </source>
</evidence>
<comment type="catalytic activity">
    <reaction evidence="1">
        <text>ATP + protein L-histidine = ADP + protein N-phospho-L-histidine.</text>
        <dbReference type="EC" id="2.7.13.3"/>
    </reaction>
</comment>
<dbReference type="PROSITE" id="PS50109">
    <property type="entry name" value="HIS_KIN"/>
    <property type="match status" value="1"/>
</dbReference>
<dbReference type="InterPro" id="IPR019734">
    <property type="entry name" value="TPR_rpt"/>
</dbReference>
<keyword evidence="14" id="KW-0732">Signal</keyword>
<dbReference type="PROSITE" id="PS01124">
    <property type="entry name" value="HTH_ARAC_FAMILY_2"/>
    <property type="match status" value="1"/>
</dbReference>
<keyword evidence="5 18" id="KW-0418">Kinase</keyword>
<dbReference type="AlphaFoldDB" id="F2IFK7"/>
<keyword evidence="12" id="KW-0802">TPR repeat</keyword>
<feature type="repeat" description="TPR" evidence="12">
    <location>
        <begin position="247"/>
        <end position="280"/>
    </location>
</feature>
<keyword evidence="10" id="KW-0804">Transcription</keyword>
<dbReference type="InterPro" id="IPR004358">
    <property type="entry name" value="Sig_transdc_His_kin-like_C"/>
</dbReference>
<sequence precursor="true">MIFLRLLIFLFFIFCSNSLFFAQDSPKKTTRELIHELAKLSPSKEKVDLFNQLGRDFRDKGFRDSSLIYAKKAKNLSERLQYEKGMTVAYLNLGVTYREMNVFSEAEKHLRLLLKISEKTGDEIGKGDGYDNFGHLFLAKEDTVKALENHLKSLEIRIKANDQYGIGNSNENIGYIYSSKHDFVHAVKYFEASLQNFQNLHDESRIALAAGNVGSQYYFIGNYQLALKHFYTSLKYYKSTKNLSGEIWTSNLIGNIYSDAGNYELALKSYKNALTISKEINEWWQTVESYILLGRSYMMMKNFPKAHAYLQKAKTLSVKMEDPLRVLISDFFIAETYREQKRVDLALKGFQLVYESALEQNSNQWKASSSERIGRLLYEKKKYSEAKKWLMTSLKLHQEMYMMRDLAANYLILSDVNKALGEYKEAYENHKEYVKYNNQVEKNDASKLAMKYEFKKKEEESRAEQEKKDALTDKEIRTKSIQRNTAIVGFTLMTLLVASLLYLFRLRSKKLAAERLNVELKRREIETVKETEKFKSRFLANISHEFRTPLTFINGHLELLKQNASKEDVVRYNEMENNGKRLLQLINHLLDLSKMESGQYELQFQNGNLLNEIQAHVQAFHSHALRLGIELTIEISESAKQQLNQKPFYYSSEALTTILVNLLSNALKFTPSSGTIYTSIDISENHLLISVADTGIGIPDNQLDKVFDRFYQVDSVNQRFQSGSGIGLAIVKELAIMHGGEVSVKNAPESGCVFSISLANMENHKDDSELNPVSTEEFVPLDLIEKSANREIEIETGTEELPLVLVVEDQEQLRKFICECLGDQYRYMEAENGIQGVEMAKEYLPDILISDVMMPEMNGVELCGELKNNDLTSHIPIILLTAKSDQEDKEVGLEIGADDYLTKPFSVAELKLRVRNILRLRQALRDKFVDGNIPLSNDLPELSQRDREFLQTLITATEGNLSNSQFGVNPLAEFANLSSSQLTRKLKSLIGQTPADFIRHIRLQKAIELLKNGMSISDVSWTVGFEDPSYFGKVFKKQFGVPPSEFEKIKTD</sequence>
<dbReference type="Pfam" id="PF13424">
    <property type="entry name" value="TPR_12"/>
    <property type="match status" value="1"/>
</dbReference>
<keyword evidence="13" id="KW-0812">Transmembrane</keyword>
<evidence type="ECO:0000256" key="10">
    <source>
        <dbReference type="ARBA" id="ARBA00023163"/>
    </source>
</evidence>
<dbReference type="Proteomes" id="UP000007463">
    <property type="component" value="Chromosome"/>
</dbReference>
<feature type="modified residue" description="4-aspartylphosphate" evidence="11">
    <location>
        <position position="851"/>
    </location>
</feature>
<keyword evidence="7" id="KW-0805">Transcription regulation</keyword>
<dbReference type="EMBL" id="CP002542">
    <property type="protein sequence ID" value="AEA45721.1"/>
    <property type="molecule type" value="Genomic_DNA"/>
</dbReference>
<dbReference type="KEGG" id="fte:Fluta_3754"/>